<dbReference type="AlphaFoldDB" id="A0A7S4SLQ8"/>
<name>A0A7S4SLQ8_9STRA</name>
<feature type="transmembrane region" description="Helical" evidence="1">
    <location>
        <begin position="50"/>
        <end position="67"/>
    </location>
</feature>
<gene>
    <name evidence="2" type="ORF">DBRI00130_LOCUS36076</name>
</gene>
<reference evidence="2" key="1">
    <citation type="submission" date="2021-01" db="EMBL/GenBank/DDBJ databases">
        <authorList>
            <person name="Corre E."/>
            <person name="Pelletier E."/>
            <person name="Niang G."/>
            <person name="Scheremetjew M."/>
            <person name="Finn R."/>
            <person name="Kale V."/>
            <person name="Holt S."/>
            <person name="Cochrane G."/>
            <person name="Meng A."/>
            <person name="Brown T."/>
            <person name="Cohen L."/>
        </authorList>
    </citation>
    <scope>NUCLEOTIDE SEQUENCE</scope>
    <source>
        <strain evidence="2">GSO104</strain>
    </source>
</reference>
<dbReference type="EMBL" id="HBNS01046669">
    <property type="protein sequence ID" value="CAE4647244.1"/>
    <property type="molecule type" value="Transcribed_RNA"/>
</dbReference>
<sequence>MCLVRKDDDNHGKSGENARSGWLKYSQEFGPLIQERSKYGLGRALRNKHFFKELVIIYIYMSVISFVSNRVRESHYRASVTSSSFIRTPHSFQKGVCFHHRIGL</sequence>
<protein>
    <submittedName>
        <fullName evidence="2">Uncharacterized protein</fullName>
    </submittedName>
</protein>
<evidence type="ECO:0000256" key="1">
    <source>
        <dbReference type="SAM" id="Phobius"/>
    </source>
</evidence>
<accession>A0A7S4SLQ8</accession>
<organism evidence="2">
    <name type="scientific">Ditylum brightwellii</name>
    <dbReference type="NCBI Taxonomy" id="49249"/>
    <lineage>
        <taxon>Eukaryota</taxon>
        <taxon>Sar</taxon>
        <taxon>Stramenopiles</taxon>
        <taxon>Ochrophyta</taxon>
        <taxon>Bacillariophyta</taxon>
        <taxon>Mediophyceae</taxon>
        <taxon>Lithodesmiophycidae</taxon>
        <taxon>Lithodesmiales</taxon>
        <taxon>Lithodesmiaceae</taxon>
        <taxon>Ditylum</taxon>
    </lineage>
</organism>
<proteinExistence type="predicted"/>
<keyword evidence="1" id="KW-1133">Transmembrane helix</keyword>
<keyword evidence="1" id="KW-0812">Transmembrane</keyword>
<evidence type="ECO:0000313" key="2">
    <source>
        <dbReference type="EMBL" id="CAE4647244.1"/>
    </source>
</evidence>
<keyword evidence="1" id="KW-0472">Membrane</keyword>